<keyword evidence="1" id="KW-0175">Coiled coil</keyword>
<dbReference type="AlphaFoldDB" id="A0AA38S8U6"/>
<feature type="region of interest" description="Disordered" evidence="2">
    <location>
        <begin position="417"/>
        <end position="442"/>
    </location>
</feature>
<feature type="region of interest" description="Disordered" evidence="2">
    <location>
        <begin position="1"/>
        <end position="50"/>
    </location>
</feature>
<name>A0AA38S8U6_9PEZI</name>
<evidence type="ECO:0000313" key="3">
    <source>
        <dbReference type="EMBL" id="KAJ9151550.1"/>
    </source>
</evidence>
<feature type="compositionally biased region" description="Pro residues" evidence="2">
    <location>
        <begin position="173"/>
        <end position="184"/>
    </location>
</feature>
<feature type="coiled-coil region" evidence="1">
    <location>
        <begin position="64"/>
        <end position="98"/>
    </location>
</feature>
<organism evidence="3 4">
    <name type="scientific">Coniochaeta hoffmannii</name>
    <dbReference type="NCBI Taxonomy" id="91930"/>
    <lineage>
        <taxon>Eukaryota</taxon>
        <taxon>Fungi</taxon>
        <taxon>Dikarya</taxon>
        <taxon>Ascomycota</taxon>
        <taxon>Pezizomycotina</taxon>
        <taxon>Sordariomycetes</taxon>
        <taxon>Sordariomycetidae</taxon>
        <taxon>Coniochaetales</taxon>
        <taxon>Coniochaetaceae</taxon>
        <taxon>Coniochaeta</taxon>
    </lineage>
</organism>
<sequence>MKSRRKGNPGNQYGPRAQRENEKRRRPHVVTQTTEAGPNDVLKPPQASIHTKKDLVRRAVKYRLLQLLETAERLQAELEDSEKKAGELAAELEKTKQQLRVAVGETDCARAEADGYRHTFEAEQNRATSVRTEDKATQTQWDDDIGETDTDTRGRDGGDDAPDTDAAHRHPLPQHPPPLPPPYSPSSGLGIPCSSNSIVPSSLVDDLTRAQRTASSLLTSTKQQDTLIAGLHREIRDLWSQVDEQRGVKRLNSALAAELDECLGAKVRLAGEAKAKDRELRAVLQAGRRVVGDLCEEEGEGEGGREGEEGRVGLLVMLLTRNARGDMWGLPEGGLLAGKVVRVYDASEKRETAAFGKRLRGVAYRAVRGGRECVLICGRPGPGREAVLGAASSSVIEGLFDVRALGARIAMRVSVDTRSPGHPEWRKGGDGDGGDDKPEARSAAEARRLVWDAVEDSRRRSGVAHEAYIFHVDRGGQQVEGLVYIVVLEDAAGDIDALVQWLRMGKLGEPSGRDGELMAWLAPVLVEGSTVTFVATLGRWEEDADEGLVDVNEDDGTVEIIRTILVDDR</sequence>
<feature type="compositionally biased region" description="Basic and acidic residues" evidence="2">
    <location>
        <begin position="419"/>
        <end position="442"/>
    </location>
</feature>
<keyword evidence="4" id="KW-1185">Reference proteome</keyword>
<proteinExistence type="predicted"/>
<evidence type="ECO:0000256" key="1">
    <source>
        <dbReference type="SAM" id="Coils"/>
    </source>
</evidence>
<gene>
    <name evidence="3" type="ORF">NKR19_g4856</name>
</gene>
<dbReference type="Proteomes" id="UP001174691">
    <property type="component" value="Unassembled WGS sequence"/>
</dbReference>
<dbReference type="EMBL" id="JANBVN010000063">
    <property type="protein sequence ID" value="KAJ9151550.1"/>
    <property type="molecule type" value="Genomic_DNA"/>
</dbReference>
<reference evidence="3" key="1">
    <citation type="submission" date="2022-07" db="EMBL/GenBank/DDBJ databases">
        <title>Fungi with potential for degradation of polypropylene.</title>
        <authorList>
            <person name="Gostincar C."/>
        </authorList>
    </citation>
    <scope>NUCLEOTIDE SEQUENCE</scope>
    <source>
        <strain evidence="3">EXF-13287</strain>
    </source>
</reference>
<accession>A0AA38S8U6</accession>
<feature type="region of interest" description="Disordered" evidence="2">
    <location>
        <begin position="119"/>
        <end position="194"/>
    </location>
</feature>
<evidence type="ECO:0000313" key="4">
    <source>
        <dbReference type="Proteomes" id="UP001174691"/>
    </source>
</evidence>
<evidence type="ECO:0000256" key="2">
    <source>
        <dbReference type="SAM" id="MobiDB-lite"/>
    </source>
</evidence>
<comment type="caution">
    <text evidence="3">The sequence shown here is derived from an EMBL/GenBank/DDBJ whole genome shotgun (WGS) entry which is preliminary data.</text>
</comment>
<protein>
    <submittedName>
        <fullName evidence="3">Uncharacterized protein</fullName>
    </submittedName>
</protein>